<dbReference type="OrthoDB" id="1703350at2759"/>
<dbReference type="GO" id="GO:0006564">
    <property type="term" value="P:L-serine biosynthetic process"/>
    <property type="evidence" value="ECO:0007669"/>
    <property type="project" value="UniProtKB-KW"/>
</dbReference>
<dbReference type="EMBL" id="CAKOFQ010007883">
    <property type="protein sequence ID" value="CAH2009472.1"/>
    <property type="molecule type" value="Genomic_DNA"/>
</dbReference>
<keyword evidence="6" id="KW-0028">Amino-acid biosynthesis</keyword>
<keyword evidence="8" id="KW-0663">Pyridoxal phosphate</keyword>
<comment type="similarity">
    <text evidence="3">Belongs to the class-V pyridoxal-phosphate-dependent aminotransferase family. SerC subfamily.</text>
</comment>
<dbReference type="GO" id="GO:0004648">
    <property type="term" value="F:O-phospho-L-serine:2-oxoglutarate aminotransferase activity"/>
    <property type="evidence" value="ECO:0007669"/>
    <property type="project" value="UniProtKB-EC"/>
</dbReference>
<evidence type="ECO:0000259" key="12">
    <source>
        <dbReference type="Pfam" id="PF00266"/>
    </source>
</evidence>
<evidence type="ECO:0000313" key="13">
    <source>
        <dbReference type="EMBL" id="CAH2009472.1"/>
    </source>
</evidence>
<dbReference type="PANTHER" id="PTHR43247:SF1">
    <property type="entry name" value="PHOSPHOSERINE AMINOTRANSFERASE"/>
    <property type="match status" value="1"/>
</dbReference>
<evidence type="ECO:0000256" key="5">
    <source>
        <dbReference type="ARBA" id="ARBA00022576"/>
    </source>
</evidence>
<sequence>MGSSHSALNFGAGPAKLPREVLTEVQNEFLSYKDSGMSLIEMSHRSKEYEAINNSAQQLVRELLDVPPNYKILFMQGGGLGCFSAICMNLMGRTGEADYLVTGTWSSIAAKEAAKYGKVNMVFPRPETRSIPHPRTWKLSENASFVFYCDNETVDGVEFNYVPETRGVPLVADMSSNIMTKKVDVSKYGIIFAGAQKNIGPSGVVLVIVREDLLGNASKYCPTVFDFAHISKNNSVHHTPTTFSVYVMEKVLQWIKRCGGVDKMAQNSYDKSTTLYNAITNSNNFYVCPIEESCRSRINIPFRVGGANGDDALESKFLEEAEKLRMYQLKGHRSVGGIRASLYNATSVEDVKLLVQFMEEFRKQHGPK</sequence>
<name>A0A9P0M0L7_ACAOB</name>
<evidence type="ECO:0000256" key="4">
    <source>
        <dbReference type="ARBA" id="ARBA00013030"/>
    </source>
</evidence>
<dbReference type="InterPro" id="IPR015421">
    <property type="entry name" value="PyrdxlP-dep_Trfase_major"/>
</dbReference>
<dbReference type="FunFam" id="3.90.1150.10:FF:000006">
    <property type="entry name" value="Phosphoserine aminotransferase"/>
    <property type="match status" value="1"/>
</dbReference>
<dbReference type="PIRSF" id="PIRSF000525">
    <property type="entry name" value="SerC"/>
    <property type="match status" value="1"/>
</dbReference>
<dbReference type="Gene3D" id="3.90.1150.10">
    <property type="entry name" value="Aspartate Aminotransferase, domain 1"/>
    <property type="match status" value="1"/>
</dbReference>
<protein>
    <recommendedName>
        <fullName evidence="4">phosphoserine transaminase</fullName>
        <ecNumber evidence="4">2.6.1.52</ecNumber>
    </recommendedName>
</protein>
<evidence type="ECO:0000256" key="1">
    <source>
        <dbReference type="ARBA" id="ARBA00001933"/>
    </source>
</evidence>
<proteinExistence type="inferred from homology"/>
<dbReference type="FunFam" id="3.40.640.10:FF:000010">
    <property type="entry name" value="Phosphoserine aminotransferase"/>
    <property type="match status" value="1"/>
</dbReference>
<evidence type="ECO:0000256" key="11">
    <source>
        <dbReference type="ARBA" id="ARBA00049007"/>
    </source>
</evidence>
<comment type="cofactor">
    <cofactor evidence="1">
        <name>pyridoxal 5'-phosphate</name>
        <dbReference type="ChEBI" id="CHEBI:597326"/>
    </cofactor>
</comment>
<evidence type="ECO:0000313" key="14">
    <source>
        <dbReference type="Proteomes" id="UP001152888"/>
    </source>
</evidence>
<evidence type="ECO:0000256" key="6">
    <source>
        <dbReference type="ARBA" id="ARBA00022605"/>
    </source>
</evidence>
<keyword evidence="9" id="KW-0718">Serine biosynthesis</keyword>
<dbReference type="NCBIfam" id="NF003764">
    <property type="entry name" value="PRK05355.1"/>
    <property type="match status" value="1"/>
</dbReference>
<evidence type="ECO:0000256" key="3">
    <source>
        <dbReference type="ARBA" id="ARBA00006904"/>
    </source>
</evidence>
<dbReference type="PANTHER" id="PTHR43247">
    <property type="entry name" value="PHOSPHOSERINE AMINOTRANSFERASE"/>
    <property type="match status" value="1"/>
</dbReference>
<dbReference type="HAMAP" id="MF_00160">
    <property type="entry name" value="SerC_aminotrans_5"/>
    <property type="match status" value="1"/>
</dbReference>
<dbReference type="GO" id="GO:0005737">
    <property type="term" value="C:cytoplasm"/>
    <property type="evidence" value="ECO:0007669"/>
    <property type="project" value="TreeGrafter"/>
</dbReference>
<dbReference type="NCBIfam" id="TIGR01364">
    <property type="entry name" value="serC_1"/>
    <property type="match status" value="1"/>
</dbReference>
<gene>
    <name evidence="13" type="ORF">ACAOBT_LOCUS30891</name>
</gene>
<evidence type="ECO:0000256" key="10">
    <source>
        <dbReference type="ARBA" id="ARBA00047630"/>
    </source>
</evidence>
<comment type="catalytic activity">
    <reaction evidence="11">
        <text>O-phospho-L-serine + 2-oxoglutarate = 3-phosphooxypyruvate + L-glutamate</text>
        <dbReference type="Rhea" id="RHEA:14329"/>
        <dbReference type="ChEBI" id="CHEBI:16810"/>
        <dbReference type="ChEBI" id="CHEBI:18110"/>
        <dbReference type="ChEBI" id="CHEBI:29985"/>
        <dbReference type="ChEBI" id="CHEBI:57524"/>
        <dbReference type="EC" id="2.6.1.52"/>
    </reaction>
</comment>
<keyword evidence="5" id="KW-0032">Aminotransferase</keyword>
<dbReference type="SUPFAM" id="SSF53383">
    <property type="entry name" value="PLP-dependent transferases"/>
    <property type="match status" value="1"/>
</dbReference>
<dbReference type="InterPro" id="IPR000192">
    <property type="entry name" value="Aminotrans_V_dom"/>
</dbReference>
<accession>A0A9P0M0L7</accession>
<evidence type="ECO:0000256" key="7">
    <source>
        <dbReference type="ARBA" id="ARBA00022679"/>
    </source>
</evidence>
<dbReference type="InterPro" id="IPR015422">
    <property type="entry name" value="PyrdxlP-dep_Trfase_small"/>
</dbReference>
<reference evidence="13" key="1">
    <citation type="submission" date="2022-03" db="EMBL/GenBank/DDBJ databases">
        <authorList>
            <person name="Sayadi A."/>
        </authorList>
    </citation>
    <scope>NUCLEOTIDE SEQUENCE</scope>
</reference>
<dbReference type="InterPro" id="IPR015424">
    <property type="entry name" value="PyrdxlP-dep_Trfase"/>
</dbReference>
<dbReference type="Proteomes" id="UP001152888">
    <property type="component" value="Unassembled WGS sequence"/>
</dbReference>
<dbReference type="EC" id="2.6.1.52" evidence="4"/>
<dbReference type="GO" id="GO:0030170">
    <property type="term" value="F:pyridoxal phosphate binding"/>
    <property type="evidence" value="ECO:0007669"/>
    <property type="project" value="TreeGrafter"/>
</dbReference>
<organism evidence="13 14">
    <name type="scientific">Acanthoscelides obtectus</name>
    <name type="common">Bean weevil</name>
    <name type="synonym">Bruchus obtectus</name>
    <dbReference type="NCBI Taxonomy" id="200917"/>
    <lineage>
        <taxon>Eukaryota</taxon>
        <taxon>Metazoa</taxon>
        <taxon>Ecdysozoa</taxon>
        <taxon>Arthropoda</taxon>
        <taxon>Hexapoda</taxon>
        <taxon>Insecta</taxon>
        <taxon>Pterygota</taxon>
        <taxon>Neoptera</taxon>
        <taxon>Endopterygota</taxon>
        <taxon>Coleoptera</taxon>
        <taxon>Polyphaga</taxon>
        <taxon>Cucujiformia</taxon>
        <taxon>Chrysomeloidea</taxon>
        <taxon>Chrysomelidae</taxon>
        <taxon>Bruchinae</taxon>
        <taxon>Bruchini</taxon>
        <taxon>Acanthoscelides</taxon>
    </lineage>
</organism>
<evidence type="ECO:0000256" key="8">
    <source>
        <dbReference type="ARBA" id="ARBA00022898"/>
    </source>
</evidence>
<dbReference type="Gene3D" id="3.40.640.10">
    <property type="entry name" value="Type I PLP-dependent aspartate aminotransferase-like (Major domain)"/>
    <property type="match status" value="1"/>
</dbReference>
<comment type="pathway">
    <text evidence="2">Amino-acid biosynthesis; L-serine biosynthesis; L-serine from 3-phospho-D-glycerate: step 2/3.</text>
</comment>
<evidence type="ECO:0000256" key="2">
    <source>
        <dbReference type="ARBA" id="ARBA00005099"/>
    </source>
</evidence>
<keyword evidence="14" id="KW-1185">Reference proteome</keyword>
<evidence type="ECO:0000256" key="9">
    <source>
        <dbReference type="ARBA" id="ARBA00023299"/>
    </source>
</evidence>
<comment type="catalytic activity">
    <reaction evidence="10">
        <text>4-(phosphooxy)-L-threonine + 2-oxoglutarate = (R)-3-hydroxy-2-oxo-4-phosphooxybutanoate + L-glutamate</text>
        <dbReference type="Rhea" id="RHEA:16573"/>
        <dbReference type="ChEBI" id="CHEBI:16810"/>
        <dbReference type="ChEBI" id="CHEBI:29985"/>
        <dbReference type="ChEBI" id="CHEBI:58452"/>
        <dbReference type="ChEBI" id="CHEBI:58538"/>
        <dbReference type="EC" id="2.6.1.52"/>
    </reaction>
</comment>
<dbReference type="AlphaFoldDB" id="A0A9P0M0L7"/>
<dbReference type="Pfam" id="PF00266">
    <property type="entry name" value="Aminotran_5"/>
    <property type="match status" value="1"/>
</dbReference>
<comment type="caution">
    <text evidence="13">The sequence shown here is derived from an EMBL/GenBank/DDBJ whole genome shotgun (WGS) entry which is preliminary data.</text>
</comment>
<dbReference type="InterPro" id="IPR022278">
    <property type="entry name" value="Pser_aminoTfrase"/>
</dbReference>
<feature type="domain" description="Aminotransferase class V" evidence="12">
    <location>
        <begin position="9"/>
        <end position="354"/>
    </location>
</feature>
<keyword evidence="7" id="KW-0808">Transferase</keyword>